<dbReference type="PANTHER" id="PTHR43327:SF10">
    <property type="entry name" value="STOMATIN-LIKE PROTEIN 2, MITOCHONDRIAL"/>
    <property type="match status" value="1"/>
</dbReference>
<feature type="transmembrane region" description="Helical" evidence="1">
    <location>
        <begin position="6"/>
        <end position="26"/>
    </location>
</feature>
<dbReference type="InterPro" id="IPR050710">
    <property type="entry name" value="Band7/mec-2_domain"/>
</dbReference>
<dbReference type="InterPro" id="IPR001972">
    <property type="entry name" value="Stomatin_HflK_fam"/>
</dbReference>
<evidence type="ECO:0000313" key="4">
    <source>
        <dbReference type="Proteomes" id="UP000032289"/>
    </source>
</evidence>
<dbReference type="Gene3D" id="3.30.479.30">
    <property type="entry name" value="Band 7 domain"/>
    <property type="match status" value="1"/>
</dbReference>
<reference evidence="3 4" key="1">
    <citation type="journal article" date="2015" name="Microbiology (Mosc.)">
        <title>Genomics of the Weissella cibaria species with an examination of its metabolic traits.</title>
        <authorList>
            <person name="Lynch K.M."/>
            <person name="Lucid A."/>
            <person name="Arendt E.K."/>
            <person name="Sleator R.D."/>
            <person name="Lucey B."/>
            <person name="Coffey A."/>
        </authorList>
    </citation>
    <scope>NUCLEOTIDE SEQUENCE [LARGE SCALE GENOMIC DNA]</scope>
    <source>
        <strain evidence="3 4">AB3b</strain>
    </source>
</reference>
<dbReference type="Proteomes" id="UP000032289">
    <property type="component" value="Unassembled WGS sequence"/>
</dbReference>
<comment type="caution">
    <text evidence="3">The sequence shown here is derived from an EMBL/GenBank/DDBJ whole genome shotgun (WGS) entry which is preliminary data.</text>
</comment>
<accession>A0A0D1KL02</accession>
<feature type="domain" description="Band 7" evidence="2">
    <location>
        <begin position="21"/>
        <end position="178"/>
    </location>
</feature>
<organism evidence="3 4">
    <name type="scientific">Weissella cibaria</name>
    <dbReference type="NCBI Taxonomy" id="137591"/>
    <lineage>
        <taxon>Bacteria</taxon>
        <taxon>Bacillati</taxon>
        <taxon>Bacillota</taxon>
        <taxon>Bacilli</taxon>
        <taxon>Lactobacillales</taxon>
        <taxon>Lactobacillaceae</taxon>
        <taxon>Weissella</taxon>
    </lineage>
</organism>
<dbReference type="PANTHER" id="PTHR43327">
    <property type="entry name" value="STOMATIN-LIKE PROTEIN 2, MITOCHONDRIAL"/>
    <property type="match status" value="1"/>
</dbReference>
<evidence type="ECO:0000259" key="2">
    <source>
        <dbReference type="SMART" id="SM00244"/>
    </source>
</evidence>
<dbReference type="PATRIC" id="fig|137591.24.peg.446"/>
<proteinExistence type="predicted"/>
<protein>
    <submittedName>
        <fullName evidence="3">HflK protein</fullName>
    </submittedName>
</protein>
<dbReference type="GO" id="GO:0016020">
    <property type="term" value="C:membrane"/>
    <property type="evidence" value="ECO:0007669"/>
    <property type="project" value="InterPro"/>
</dbReference>
<dbReference type="SMART" id="SM00244">
    <property type="entry name" value="PHB"/>
    <property type="match status" value="1"/>
</dbReference>
<sequence>MIVFSILAITVVLIIGVILFTGVRIIPQNMVGMVSVLGKYQKQIEPGLHVVVPVITHVDRVDLAQVPIRLSEQSVISQDNAEVIISLSLNYHVTNPYKFTFENADSVKSMIQQSRAHLRGIIGTMDLNDVLNGTERINAALSRELGSITDAYGVNVDRINIDTIQPTPEIQESMNKQINATREREAAIARAQGEARSIELTTKAKNDALVATAEADAKAVRLAADAEAYRIQKANEILSQVDGNYLAAQNIDAFRDVAKSPANTVIVPNTAIDALGDLKVAGALLGTNKVDQPVKPLSD</sequence>
<name>A0A0D1KL02_9LACO</name>
<evidence type="ECO:0000313" key="3">
    <source>
        <dbReference type="EMBL" id="KIU25324.1"/>
    </source>
</evidence>
<dbReference type="AlphaFoldDB" id="A0A0D1KL02"/>
<dbReference type="Pfam" id="PF01145">
    <property type="entry name" value="Band_7"/>
    <property type="match status" value="1"/>
</dbReference>
<evidence type="ECO:0000256" key="1">
    <source>
        <dbReference type="SAM" id="Phobius"/>
    </source>
</evidence>
<dbReference type="SUPFAM" id="SSF117892">
    <property type="entry name" value="Band 7/SPFH domain"/>
    <property type="match status" value="1"/>
</dbReference>
<keyword evidence="1" id="KW-0472">Membrane</keyword>
<dbReference type="EMBL" id="JWHT01000012">
    <property type="protein sequence ID" value="KIU25324.1"/>
    <property type="molecule type" value="Genomic_DNA"/>
</dbReference>
<dbReference type="InterPro" id="IPR036013">
    <property type="entry name" value="Band_7/SPFH_dom_sf"/>
</dbReference>
<dbReference type="InterPro" id="IPR001107">
    <property type="entry name" value="Band_7"/>
</dbReference>
<keyword evidence="1" id="KW-0812">Transmembrane</keyword>
<dbReference type="RefSeq" id="WP_043940727.1">
    <property type="nucleotide sequence ID" value="NZ_JWHT01000012.1"/>
</dbReference>
<dbReference type="PRINTS" id="PR00721">
    <property type="entry name" value="STOMATIN"/>
</dbReference>
<gene>
    <name evidence="3" type="primary">hflK</name>
    <name evidence="3" type="ORF">ab3b_00460</name>
</gene>
<keyword evidence="1" id="KW-1133">Transmembrane helix</keyword>